<evidence type="ECO:0000256" key="3">
    <source>
        <dbReference type="ARBA" id="ARBA00022691"/>
    </source>
</evidence>
<dbReference type="EMBL" id="BJVC01000001">
    <property type="protein sequence ID" value="GEL00970.1"/>
    <property type="molecule type" value="Genomic_DNA"/>
</dbReference>
<dbReference type="SFLD" id="SFLDG01383">
    <property type="entry name" value="cyclic_pyranopterin_phosphate"/>
    <property type="match status" value="1"/>
</dbReference>
<evidence type="ECO:0000256" key="12">
    <source>
        <dbReference type="HAMAP-Rule" id="MF_01225"/>
    </source>
</evidence>
<feature type="domain" description="Radical SAM core" evidence="14">
    <location>
        <begin position="10"/>
        <end position="231"/>
    </location>
</feature>
<dbReference type="CDD" id="cd01335">
    <property type="entry name" value="Radical_SAM"/>
    <property type="match status" value="1"/>
</dbReference>
<keyword evidence="16" id="KW-1185">Reference proteome</keyword>
<dbReference type="PANTHER" id="PTHR22960">
    <property type="entry name" value="MOLYBDOPTERIN COFACTOR SYNTHESIS PROTEIN A"/>
    <property type="match status" value="1"/>
</dbReference>
<dbReference type="InterPro" id="IPR006638">
    <property type="entry name" value="Elp3/MiaA/NifB-like_rSAM"/>
</dbReference>
<dbReference type="InterPro" id="IPR013785">
    <property type="entry name" value="Aldolase_TIM"/>
</dbReference>
<dbReference type="InterPro" id="IPR040064">
    <property type="entry name" value="MoaA-like"/>
</dbReference>
<feature type="binding site" evidence="12">
    <location>
        <position position="19"/>
    </location>
    <ligand>
        <name>GTP</name>
        <dbReference type="ChEBI" id="CHEBI:37565"/>
    </ligand>
</feature>
<feature type="binding site" evidence="12">
    <location>
        <position position="268"/>
    </location>
    <ligand>
        <name>[4Fe-4S] cluster</name>
        <dbReference type="ChEBI" id="CHEBI:49883"/>
        <label>2</label>
        <note>4Fe-4S-substrate</note>
    </ligand>
</feature>
<dbReference type="Gene3D" id="3.20.20.70">
    <property type="entry name" value="Aldolase class I"/>
    <property type="match status" value="1"/>
</dbReference>
<comment type="pathway">
    <text evidence="12">Cofactor biosynthesis; molybdopterin biosynthesis.</text>
</comment>
<dbReference type="NCBIfam" id="TIGR02666">
    <property type="entry name" value="moaA"/>
    <property type="match status" value="1"/>
</dbReference>
<keyword evidence="6 12" id="KW-0408">Iron</keyword>
<evidence type="ECO:0000256" key="7">
    <source>
        <dbReference type="ARBA" id="ARBA00023014"/>
    </source>
</evidence>
<sequence length="366" mass="40845">MTGEDRPTDLLHRPWRDLRISVMDRCNFRCPYCMPASVYHDGFRFLAPEARLGFDQIVRIARSAARLGVRKLRLTGGEPLLRPDLPALVARLVHIPGIDDVALTTNGVLLDRHLAALHDAGLTRLTFSLDSLDRTTFMRMSGGQDLCERVLRNLDAAARMGFPGGIKINTVVQKGVNEDSVIPLVARFRHTGIVPRFIEYMDVGTCNGWKQDAVVPSARLLEEIASRWPLHPLAPSFRGEVAERYRFADGGGEIGFISSVTAPFCGSCSRARLSSDGRLYTCLFATEGHDLRPALAEDDERARKKGVPDGHMQDGPMPEENMPEGQALDRILSDLWQGRRDRYSEERQSRTADAPSERIEMFYIGG</sequence>
<gene>
    <name evidence="12 15" type="primary">moaA</name>
    <name evidence="15" type="ORF">SSA02_01330</name>
</gene>
<evidence type="ECO:0000256" key="1">
    <source>
        <dbReference type="ARBA" id="ARBA00012167"/>
    </source>
</evidence>
<dbReference type="InterPro" id="IPR010505">
    <property type="entry name" value="MoaA_twitch"/>
</dbReference>
<dbReference type="AlphaFoldDB" id="A0A511BKU2"/>
<feature type="binding site" evidence="12">
    <location>
        <position position="32"/>
    </location>
    <ligand>
        <name>S-adenosyl-L-methionine</name>
        <dbReference type="ChEBI" id="CHEBI:59789"/>
    </ligand>
</feature>
<dbReference type="GO" id="GO:0061799">
    <property type="term" value="F:cyclic pyranopterin monophosphate synthase activity"/>
    <property type="evidence" value="ECO:0007669"/>
    <property type="project" value="TreeGrafter"/>
</dbReference>
<evidence type="ECO:0000256" key="8">
    <source>
        <dbReference type="ARBA" id="ARBA00023134"/>
    </source>
</evidence>
<evidence type="ECO:0000256" key="2">
    <source>
        <dbReference type="ARBA" id="ARBA00022485"/>
    </source>
</evidence>
<keyword evidence="8 12" id="KW-0342">GTP-binding</keyword>
<dbReference type="GO" id="GO:0061798">
    <property type="term" value="F:GTP 3',8'-cyclase activity"/>
    <property type="evidence" value="ECO:0007669"/>
    <property type="project" value="UniProtKB-UniRule"/>
</dbReference>
<name>A0A511BKU2_9PROT</name>
<keyword evidence="10 12" id="KW-0456">Lyase</keyword>
<dbReference type="CDD" id="cd21117">
    <property type="entry name" value="Twitch_MoaA"/>
    <property type="match status" value="1"/>
</dbReference>
<evidence type="ECO:0000256" key="9">
    <source>
        <dbReference type="ARBA" id="ARBA00023150"/>
    </source>
</evidence>
<protein>
    <recommendedName>
        <fullName evidence="1 12">GTP 3',8-cyclase</fullName>
        <ecNumber evidence="1 12">4.1.99.22</ecNumber>
    </recommendedName>
    <alternativeName>
        <fullName evidence="12">Molybdenum cofactor biosynthesis protein A</fullName>
    </alternativeName>
</protein>
<comment type="caution">
    <text evidence="15">The sequence shown here is derived from an EMBL/GenBank/DDBJ whole genome shotgun (WGS) entry which is preliminary data.</text>
</comment>
<comment type="function">
    <text evidence="12">Catalyzes the cyclization of GTP to (8S)-3',8-cyclo-7,8-dihydroguanosine 5'-triphosphate.</text>
</comment>
<dbReference type="PANTHER" id="PTHR22960:SF0">
    <property type="entry name" value="MOLYBDENUM COFACTOR BIOSYNTHESIS PROTEIN 1"/>
    <property type="match status" value="1"/>
</dbReference>
<feature type="binding site" evidence="12">
    <location>
        <position position="30"/>
    </location>
    <ligand>
        <name>[4Fe-4S] cluster</name>
        <dbReference type="ChEBI" id="CHEBI:49883"/>
        <label>1</label>
        <note>4Fe-4S-S-AdoMet</note>
    </ligand>
</feature>
<feature type="compositionally biased region" description="Basic and acidic residues" evidence="13">
    <location>
        <begin position="300"/>
        <end position="312"/>
    </location>
</feature>
<dbReference type="SFLD" id="SFLDG01067">
    <property type="entry name" value="SPASM/twitch_domain_containing"/>
    <property type="match status" value="1"/>
</dbReference>
<evidence type="ECO:0000313" key="15">
    <source>
        <dbReference type="EMBL" id="GEL00970.1"/>
    </source>
</evidence>
<dbReference type="SMART" id="SM00729">
    <property type="entry name" value="Elp3"/>
    <property type="match status" value="1"/>
</dbReference>
<dbReference type="GO" id="GO:0046872">
    <property type="term" value="F:metal ion binding"/>
    <property type="evidence" value="ECO:0007669"/>
    <property type="project" value="UniProtKB-KW"/>
</dbReference>
<evidence type="ECO:0000256" key="6">
    <source>
        <dbReference type="ARBA" id="ARBA00023004"/>
    </source>
</evidence>
<feature type="binding site" evidence="12">
    <location>
        <position position="167"/>
    </location>
    <ligand>
        <name>GTP</name>
        <dbReference type="ChEBI" id="CHEBI:37565"/>
    </ligand>
</feature>
<dbReference type="InterPro" id="IPR013483">
    <property type="entry name" value="MoaA"/>
</dbReference>
<evidence type="ECO:0000256" key="11">
    <source>
        <dbReference type="ARBA" id="ARBA00048697"/>
    </source>
</evidence>
<evidence type="ECO:0000256" key="10">
    <source>
        <dbReference type="ARBA" id="ARBA00023239"/>
    </source>
</evidence>
<keyword evidence="4 12" id="KW-0479">Metal-binding</keyword>
<dbReference type="HAMAP" id="MF_01225_B">
    <property type="entry name" value="MoaA_B"/>
    <property type="match status" value="1"/>
</dbReference>
<comment type="catalytic activity">
    <reaction evidence="11 12">
        <text>GTP + AH2 + S-adenosyl-L-methionine = (8S)-3',8-cyclo-7,8-dihydroguanosine 5'-triphosphate + 5'-deoxyadenosine + L-methionine + A + H(+)</text>
        <dbReference type="Rhea" id="RHEA:49576"/>
        <dbReference type="ChEBI" id="CHEBI:13193"/>
        <dbReference type="ChEBI" id="CHEBI:15378"/>
        <dbReference type="ChEBI" id="CHEBI:17319"/>
        <dbReference type="ChEBI" id="CHEBI:17499"/>
        <dbReference type="ChEBI" id="CHEBI:37565"/>
        <dbReference type="ChEBI" id="CHEBI:57844"/>
        <dbReference type="ChEBI" id="CHEBI:59789"/>
        <dbReference type="ChEBI" id="CHEBI:131766"/>
        <dbReference type="EC" id="4.1.99.22"/>
    </reaction>
</comment>
<keyword evidence="3 12" id="KW-0949">S-adenosyl-L-methionine</keyword>
<feature type="region of interest" description="Disordered" evidence="13">
    <location>
        <begin position="295"/>
        <end position="323"/>
    </location>
</feature>
<keyword evidence="5 12" id="KW-0547">Nucleotide-binding</keyword>
<dbReference type="GO" id="GO:0051539">
    <property type="term" value="F:4 iron, 4 sulfur cluster binding"/>
    <property type="evidence" value="ECO:0007669"/>
    <property type="project" value="UniProtKB-UniRule"/>
</dbReference>
<evidence type="ECO:0000256" key="4">
    <source>
        <dbReference type="ARBA" id="ARBA00022723"/>
    </source>
</evidence>
<dbReference type="EC" id="4.1.99.22" evidence="1 12"/>
<dbReference type="InterPro" id="IPR050105">
    <property type="entry name" value="MoCo_biosynth_MoaA/MoaC"/>
</dbReference>
<comment type="cofactor">
    <cofactor evidence="12">
        <name>[4Fe-4S] cluster</name>
        <dbReference type="ChEBI" id="CHEBI:49883"/>
    </cofactor>
    <text evidence="12">Binds 2 [4Fe-4S] clusters. Binds 1 [4Fe-4S] cluster coordinated with 3 cysteines and an exchangeable S-adenosyl-L-methionine and 1 [4Fe-4S] cluster coordinated with 3 cysteines and the GTP-derived substrate.</text>
</comment>
<feature type="binding site" evidence="12">
    <location>
        <position position="33"/>
    </location>
    <ligand>
        <name>[4Fe-4S] cluster</name>
        <dbReference type="ChEBI" id="CHEBI:49883"/>
        <label>1</label>
        <note>4Fe-4S-S-AdoMet</note>
    </ligand>
</feature>
<dbReference type="InterPro" id="IPR058240">
    <property type="entry name" value="rSAM_sf"/>
</dbReference>
<dbReference type="SFLD" id="SFLDS00029">
    <property type="entry name" value="Radical_SAM"/>
    <property type="match status" value="1"/>
</dbReference>
<feature type="binding site" evidence="12">
    <location>
        <position position="265"/>
    </location>
    <ligand>
        <name>[4Fe-4S] cluster</name>
        <dbReference type="ChEBI" id="CHEBI:49883"/>
        <label>2</label>
        <note>4Fe-4S-substrate</note>
    </ligand>
</feature>
<dbReference type="GO" id="GO:0005525">
    <property type="term" value="F:GTP binding"/>
    <property type="evidence" value="ECO:0007669"/>
    <property type="project" value="UniProtKB-UniRule"/>
</dbReference>
<evidence type="ECO:0000256" key="5">
    <source>
        <dbReference type="ARBA" id="ARBA00022741"/>
    </source>
</evidence>
<reference evidence="15 16" key="1">
    <citation type="submission" date="2019-07" db="EMBL/GenBank/DDBJ databases">
        <title>Whole genome shotgun sequence of Swaminathania salitolerans NBRC 104436.</title>
        <authorList>
            <person name="Hosoyama A."/>
            <person name="Uohara A."/>
            <person name="Ohji S."/>
            <person name="Ichikawa N."/>
        </authorList>
    </citation>
    <scope>NUCLEOTIDE SEQUENCE [LARGE SCALE GENOMIC DNA]</scope>
    <source>
        <strain evidence="15 16">NBRC 104436</strain>
    </source>
</reference>
<feature type="binding site" evidence="12">
    <location>
        <position position="201"/>
    </location>
    <ligand>
        <name>S-adenosyl-L-methionine</name>
        <dbReference type="ChEBI" id="CHEBI:59789"/>
    </ligand>
</feature>
<feature type="binding site" evidence="12">
    <location>
        <begin position="270"/>
        <end position="272"/>
    </location>
    <ligand>
        <name>GTP</name>
        <dbReference type="ChEBI" id="CHEBI:37565"/>
    </ligand>
</feature>
<dbReference type="SUPFAM" id="SSF102114">
    <property type="entry name" value="Radical SAM enzymes"/>
    <property type="match status" value="1"/>
</dbReference>
<keyword evidence="9 12" id="KW-0501">Molybdenum cofactor biosynthesis</keyword>
<keyword evidence="7 12" id="KW-0411">Iron-sulfur</keyword>
<evidence type="ECO:0000259" key="14">
    <source>
        <dbReference type="PROSITE" id="PS51918"/>
    </source>
</evidence>
<evidence type="ECO:0000313" key="16">
    <source>
        <dbReference type="Proteomes" id="UP000321405"/>
    </source>
</evidence>
<feature type="binding site" evidence="12">
    <location>
        <position position="104"/>
    </location>
    <ligand>
        <name>GTP</name>
        <dbReference type="ChEBI" id="CHEBI:37565"/>
    </ligand>
</feature>
<dbReference type="InterPro" id="IPR000385">
    <property type="entry name" value="MoaA_NifB_PqqE_Fe-S-bd_CS"/>
</dbReference>
<dbReference type="SFLD" id="SFLDG01386">
    <property type="entry name" value="main_SPASM_domain-containing"/>
    <property type="match status" value="1"/>
</dbReference>
<dbReference type="Proteomes" id="UP000321405">
    <property type="component" value="Unassembled WGS sequence"/>
</dbReference>
<feature type="binding site" evidence="12">
    <location>
        <position position="26"/>
    </location>
    <ligand>
        <name>[4Fe-4S] cluster</name>
        <dbReference type="ChEBI" id="CHEBI:49883"/>
        <label>1</label>
        <note>4Fe-4S-S-AdoMet</note>
    </ligand>
</feature>
<comment type="subunit">
    <text evidence="12">Monomer and homodimer.</text>
</comment>
<keyword evidence="2 12" id="KW-0004">4Fe-4S</keyword>
<feature type="binding site" evidence="12">
    <location>
        <position position="77"/>
    </location>
    <ligand>
        <name>S-adenosyl-L-methionine</name>
        <dbReference type="ChEBI" id="CHEBI:59789"/>
    </ligand>
</feature>
<feature type="binding site" evidence="12">
    <location>
        <position position="128"/>
    </location>
    <ligand>
        <name>S-adenosyl-L-methionine</name>
        <dbReference type="ChEBI" id="CHEBI:59789"/>
    </ligand>
</feature>
<comment type="similarity">
    <text evidence="12">Belongs to the radical SAM superfamily. MoaA family.</text>
</comment>
<dbReference type="Pfam" id="PF06463">
    <property type="entry name" value="Mob_synth_C"/>
    <property type="match status" value="1"/>
</dbReference>
<proteinExistence type="inferred from homology"/>
<dbReference type="GO" id="GO:1904047">
    <property type="term" value="F:S-adenosyl-L-methionine binding"/>
    <property type="evidence" value="ECO:0007669"/>
    <property type="project" value="UniProtKB-UniRule"/>
</dbReference>
<feature type="binding site" evidence="12">
    <location>
        <position position="282"/>
    </location>
    <ligand>
        <name>[4Fe-4S] cluster</name>
        <dbReference type="ChEBI" id="CHEBI:49883"/>
        <label>2</label>
        <note>4Fe-4S-substrate</note>
    </ligand>
</feature>
<dbReference type="GO" id="GO:0006777">
    <property type="term" value="P:Mo-molybdopterin cofactor biosynthetic process"/>
    <property type="evidence" value="ECO:0007669"/>
    <property type="project" value="UniProtKB-UniRule"/>
</dbReference>
<dbReference type="InterPro" id="IPR007197">
    <property type="entry name" value="rSAM"/>
</dbReference>
<organism evidence="15 16">
    <name type="scientific">Swaminathania salitolerans</name>
    <dbReference type="NCBI Taxonomy" id="182838"/>
    <lineage>
        <taxon>Bacteria</taxon>
        <taxon>Pseudomonadati</taxon>
        <taxon>Pseudomonadota</taxon>
        <taxon>Alphaproteobacteria</taxon>
        <taxon>Acetobacterales</taxon>
        <taxon>Acetobacteraceae</taxon>
        <taxon>Swaminathania</taxon>
    </lineage>
</organism>
<dbReference type="RefSeq" id="WP_147092009.1">
    <property type="nucleotide sequence ID" value="NZ_BJVC01000001.1"/>
</dbReference>
<accession>A0A511BKU2</accession>
<dbReference type="Pfam" id="PF04055">
    <property type="entry name" value="Radical_SAM"/>
    <property type="match status" value="1"/>
</dbReference>
<dbReference type="OrthoDB" id="9763993at2"/>
<feature type="binding site" evidence="12">
    <location>
        <position position="73"/>
    </location>
    <ligand>
        <name>GTP</name>
        <dbReference type="ChEBI" id="CHEBI:37565"/>
    </ligand>
</feature>
<evidence type="ECO:0000256" key="13">
    <source>
        <dbReference type="SAM" id="MobiDB-lite"/>
    </source>
</evidence>
<dbReference type="UniPathway" id="UPA00344"/>
<dbReference type="PROSITE" id="PS51918">
    <property type="entry name" value="RADICAL_SAM"/>
    <property type="match status" value="1"/>
</dbReference>
<dbReference type="PROSITE" id="PS01305">
    <property type="entry name" value="MOAA_NIFB_PQQE"/>
    <property type="match status" value="1"/>
</dbReference>